<dbReference type="PANTHER" id="PTHR30442:SF0">
    <property type="entry name" value="FE(3+) DICITRATE TRANSPORT PROTEIN FECA"/>
    <property type="match status" value="1"/>
</dbReference>
<dbReference type="Gene3D" id="2.40.170.20">
    <property type="entry name" value="TonB-dependent receptor, beta-barrel domain"/>
    <property type="match status" value="1"/>
</dbReference>
<comment type="subcellular location">
    <subcellularLocation>
        <location evidence="1">Cell outer membrane</location>
        <topology evidence="1">Multi-pass membrane protein</topology>
    </subcellularLocation>
</comment>
<dbReference type="STRING" id="643867.Ftrac_3623"/>
<keyword evidence="8" id="KW-0675">Receptor</keyword>
<dbReference type="InterPro" id="IPR012910">
    <property type="entry name" value="Plug_dom"/>
</dbReference>
<dbReference type="Proteomes" id="UP000008720">
    <property type="component" value="Chromosome"/>
</dbReference>
<evidence type="ECO:0000256" key="5">
    <source>
        <dbReference type="ARBA" id="ARBA00023136"/>
    </source>
</evidence>
<dbReference type="InterPro" id="IPR008969">
    <property type="entry name" value="CarboxyPept-like_regulatory"/>
</dbReference>
<reference evidence="8 9" key="1">
    <citation type="journal article" date="2011" name="Stand. Genomic Sci.">
        <title>Complete genome sequence of Marivirga tractuosa type strain (H-43).</title>
        <authorList>
            <person name="Pagani I."/>
            <person name="Chertkov O."/>
            <person name="Lapidus A."/>
            <person name="Lucas S."/>
            <person name="Del Rio T.G."/>
            <person name="Tice H."/>
            <person name="Copeland A."/>
            <person name="Cheng J.F."/>
            <person name="Nolan M."/>
            <person name="Saunders E."/>
            <person name="Pitluck S."/>
            <person name="Held B."/>
            <person name="Goodwin L."/>
            <person name="Liolios K."/>
            <person name="Ovchinikova G."/>
            <person name="Ivanova N."/>
            <person name="Mavromatis K."/>
            <person name="Pati A."/>
            <person name="Chen A."/>
            <person name="Palaniappan K."/>
            <person name="Land M."/>
            <person name="Hauser L."/>
            <person name="Jeffries C.D."/>
            <person name="Detter J.C."/>
            <person name="Han C."/>
            <person name="Tapia R."/>
            <person name="Ngatchou-Djao O.D."/>
            <person name="Rohde M."/>
            <person name="Goker M."/>
            <person name="Spring S."/>
            <person name="Sikorski J."/>
            <person name="Woyke T."/>
            <person name="Bristow J."/>
            <person name="Eisen J.A."/>
            <person name="Markowitz V."/>
            <person name="Hugenholtz P."/>
            <person name="Klenk H.P."/>
            <person name="Kyrpides N.C."/>
        </authorList>
    </citation>
    <scope>NUCLEOTIDE SEQUENCE [LARGE SCALE GENOMIC DNA]</scope>
    <source>
        <strain evidence="9">ATCC 23168 / DSM 4126 / NBRC 15989 / NCIMB 1408 / VKM B-1430 / H-43</strain>
    </source>
</reference>
<dbReference type="SUPFAM" id="SSF49464">
    <property type="entry name" value="Carboxypeptidase regulatory domain-like"/>
    <property type="match status" value="1"/>
</dbReference>
<evidence type="ECO:0000256" key="2">
    <source>
        <dbReference type="ARBA" id="ARBA00022448"/>
    </source>
</evidence>
<dbReference type="EMBL" id="CP002349">
    <property type="protein sequence ID" value="ADR23593.1"/>
    <property type="molecule type" value="Genomic_DNA"/>
</dbReference>
<dbReference type="PANTHER" id="PTHR30442">
    <property type="entry name" value="IRON III DICITRATE TRANSPORT PROTEIN FECA"/>
    <property type="match status" value="1"/>
</dbReference>
<keyword evidence="5" id="KW-0472">Membrane</keyword>
<dbReference type="OrthoDB" id="9758472at2"/>
<dbReference type="Pfam" id="PF13715">
    <property type="entry name" value="CarbopepD_reg_2"/>
    <property type="match status" value="1"/>
</dbReference>
<gene>
    <name evidence="8" type="ordered locus">Ftrac_3623</name>
</gene>
<dbReference type="InterPro" id="IPR039426">
    <property type="entry name" value="TonB-dep_rcpt-like"/>
</dbReference>
<dbReference type="eggNOG" id="COG4772">
    <property type="taxonomic scope" value="Bacteria"/>
</dbReference>
<evidence type="ECO:0000313" key="8">
    <source>
        <dbReference type="EMBL" id="ADR23593.1"/>
    </source>
</evidence>
<keyword evidence="3" id="KW-1134">Transmembrane beta strand</keyword>
<dbReference type="AlphaFoldDB" id="E4TPQ6"/>
<evidence type="ECO:0000313" key="9">
    <source>
        <dbReference type="Proteomes" id="UP000008720"/>
    </source>
</evidence>
<dbReference type="InterPro" id="IPR036942">
    <property type="entry name" value="Beta-barrel_TonB_sf"/>
</dbReference>
<feature type="domain" description="TonB-dependent receptor plug" evidence="7">
    <location>
        <begin position="143"/>
        <end position="237"/>
    </location>
</feature>
<evidence type="ECO:0000256" key="6">
    <source>
        <dbReference type="ARBA" id="ARBA00023237"/>
    </source>
</evidence>
<dbReference type="InterPro" id="IPR037066">
    <property type="entry name" value="Plug_dom_sf"/>
</dbReference>
<dbReference type="Gene3D" id="2.170.130.10">
    <property type="entry name" value="TonB-dependent receptor, plug domain"/>
    <property type="match status" value="1"/>
</dbReference>
<keyword evidence="9" id="KW-1185">Reference proteome</keyword>
<dbReference type="HOGENOM" id="CLU_008287_17_0_10"/>
<keyword evidence="4" id="KW-0812">Transmembrane</keyword>
<accession>E4TPQ6</accession>
<dbReference type="KEGG" id="mtt:Ftrac_3623"/>
<organism evidence="8 9">
    <name type="scientific">Marivirga tractuosa (strain ATCC 23168 / DSM 4126 / NBRC 15989 / NCIMB 1408 / VKM B-1430 / H-43)</name>
    <name type="common">Microscilla tractuosa</name>
    <name type="synonym">Flexibacter tractuosus</name>
    <dbReference type="NCBI Taxonomy" id="643867"/>
    <lineage>
        <taxon>Bacteria</taxon>
        <taxon>Pseudomonadati</taxon>
        <taxon>Bacteroidota</taxon>
        <taxon>Cytophagia</taxon>
        <taxon>Cytophagales</taxon>
        <taxon>Marivirgaceae</taxon>
        <taxon>Marivirga</taxon>
    </lineage>
</organism>
<dbReference type="Gene3D" id="2.60.40.1120">
    <property type="entry name" value="Carboxypeptidase-like, regulatory domain"/>
    <property type="match status" value="1"/>
</dbReference>
<dbReference type="GO" id="GO:0009279">
    <property type="term" value="C:cell outer membrane"/>
    <property type="evidence" value="ECO:0007669"/>
    <property type="project" value="UniProtKB-SubCell"/>
</dbReference>
<keyword evidence="6" id="KW-0998">Cell outer membrane</keyword>
<evidence type="ECO:0000259" key="7">
    <source>
        <dbReference type="Pfam" id="PF07715"/>
    </source>
</evidence>
<dbReference type="Pfam" id="PF07715">
    <property type="entry name" value="Plug"/>
    <property type="match status" value="1"/>
</dbReference>
<name>E4TPQ6_MARTH</name>
<proteinExistence type="predicted"/>
<keyword evidence="2" id="KW-0813">Transport</keyword>
<evidence type="ECO:0000256" key="4">
    <source>
        <dbReference type="ARBA" id="ARBA00022692"/>
    </source>
</evidence>
<evidence type="ECO:0000256" key="1">
    <source>
        <dbReference type="ARBA" id="ARBA00004571"/>
    </source>
</evidence>
<protein>
    <submittedName>
        <fullName evidence="8">TonB-dependent receptor plug</fullName>
    </submittedName>
</protein>
<sequence length="891" mass="99994">MSVVLKKIAIEMKKKLVVLVIALLAMTNISYSQKSVSGKVVDKADGQPLIGALIQFQSNGTGTTTDDLGKFEVQNTNASDVLLIKYLGYENQRVEINENTSEIGVVEMVRSKTTLNEVVVSASPNNYKKTFKGSNFRLSPVALKNINPLSTEEVLRNVPGVNIIGDMGLSNRPNISIRGSWGRRSKKVLLLEDGTPSAPAPYIAPGAYYNPVSDRLTSIEVYKGADMLRFGPNNMYGAVNYITALPPQKPELRVKLVGGQRNYQTGLLSYGGTWNNLGALVEGVFKKFDGFTNNSSVDLLNLNAKIFAKLSDKQSLYFKISGQSEDNQASLSSQSPFTYDTDPVQNPFDADQFTMRRYGVDIIHKWLPKRNLSFTSKIYASDFERDWWRQVTDKVKASEVRDYVGESIFDDRYSYLKGKNFDGEDYVIVGRILNGRESTTDSRWTYTVAGFKETFDFDWKAFGEEQYLEMSFNFHRETFKDRFLVADSSRWARSGKTTKDLWYQLWSANGFIRNEFNISKWGITPIIRLEHVNMYRQDLKSLAQNPNITSTEEGKEPNIYTQFLPGLTVDYTINSGEIYGSIYQGMIAPSKVFGFLVEKDGIVTNPLAGQSINIDPELSWNREVGWRGSLLKKRIDGQLAFFNNTSKNFYAGGRNEVFEELGEINVQGIEVAIGAEIFNKNQHSIRFFGNVNVMKSTVLKGELVDSDLFSQVIHSNATQNEYIEKVNANRNAFDIYVSDGSGGEVLLTDETIDQTDFQNITKSVIQFGGDGFQNSEVPYTPNWNTTIGLNYNYQNLSCGVSGNYVSDQFTEFHNFNNESADGAIGKLPAYHSIDAFVNYSFIIGKKLNLRAFINGKNITNDIYKASRLNRATSGVFGGGFRQIIYGINIEI</sequence>
<dbReference type="GO" id="GO:0033214">
    <property type="term" value="P:siderophore-iron import into cell"/>
    <property type="evidence" value="ECO:0007669"/>
    <property type="project" value="TreeGrafter"/>
</dbReference>
<evidence type="ECO:0000256" key="3">
    <source>
        <dbReference type="ARBA" id="ARBA00022452"/>
    </source>
</evidence>
<dbReference type="SUPFAM" id="SSF56935">
    <property type="entry name" value="Porins"/>
    <property type="match status" value="1"/>
</dbReference>